<accession>A0AAX1ULN7</accession>
<name>A0AAX1ULN7_CERSP</name>
<dbReference type="AlphaFoldDB" id="A0AAX1ULN7"/>
<dbReference type="InterPro" id="IPR053156">
    <property type="entry name" value="T6SS_TssM-like"/>
</dbReference>
<evidence type="ECO:0000313" key="4">
    <source>
        <dbReference type="Proteomes" id="UP000266305"/>
    </source>
</evidence>
<dbReference type="Pfam" id="PF06761">
    <property type="entry name" value="IcmF-related"/>
    <property type="match status" value="1"/>
</dbReference>
<dbReference type="InterPro" id="IPR009612">
    <property type="entry name" value="IcmF-rel"/>
</dbReference>
<organism evidence="3 4">
    <name type="scientific">Cereibacter sphaeroides</name>
    <name type="common">Rhodobacter sphaeroides</name>
    <dbReference type="NCBI Taxonomy" id="1063"/>
    <lineage>
        <taxon>Bacteria</taxon>
        <taxon>Pseudomonadati</taxon>
        <taxon>Pseudomonadota</taxon>
        <taxon>Alphaproteobacteria</taxon>
        <taxon>Rhodobacterales</taxon>
        <taxon>Paracoccaceae</taxon>
        <taxon>Cereibacter</taxon>
    </lineage>
</organism>
<sequence>MPQDLARGPASDPFACAAAPALAFAEELGRRRDPPAALAAEARAHLDRFGRALAGEVPAAAVPPARYALALVIDRQARANPSLDLRLWEAAARAQLFDGRALGEPDLRRFLRSAAEAGPAFAPVQPFLQACLDRLEDRRTRLQPTAVESWRGIAAVLAASFGFAVAGWALHVEWSFHHRLAEAFEARAAEAAALPLRARLDTLADAASGVATEVQQAPVALAAGPLGFDAAAGAEAAYRAEVQAALPAVLVQAVEEAIASEADPAASYDTVRAWAILSGAADWSPAWLAGWLDRRAAPAEMRGLARHVRQLAPPEGPLPQPDADLLAQARAFAAEASEADRAWLELLRSEGAAALPPWQAEAAVPGLAAVVIRRSGAALDAPVPGLFTAAGWTYARDRGAGLAVQAARREARLLDRPTAESNASADRVLELLQAETLARWQALLADLRVVPFQTADTAVRVSGALARPESPLTQLLREVWHQVGGEDPLRPHALQLKIAAVFGPTRQFVDQGGMARIAVLFAALNAALGGLDRDSPTGLQRLMQAEDRARSIATLRQAPALVVEIIEDLLAQAGSAQAAGLTNPLTAAWQAEVLPLCRATLDGRYPFAEGADADPAAVERFLGRNGALAAFVAARAAPYLDRSASPWRWKPEARFAGLSPDSAAFLERASAVGPGLTGPMALTLTALAERGTAAVMLGGQGGPVTTTSDSLRLDWPGLQPDRGAEIALRTPEGAARLAAPGPWGLLRLLEPFRLRPREGGLRFLIDLRSGGARLFLEAAFDAAPNPLSVRRTVRGLACPQVL</sequence>
<protein>
    <submittedName>
        <fullName evidence="3">IcmF-related protein</fullName>
    </submittedName>
</protein>
<proteinExistence type="predicted"/>
<dbReference type="Proteomes" id="UP000266305">
    <property type="component" value="Unassembled WGS sequence"/>
</dbReference>
<evidence type="ECO:0000259" key="1">
    <source>
        <dbReference type="Pfam" id="PF06744"/>
    </source>
</evidence>
<reference evidence="3 4" key="1">
    <citation type="submission" date="2018-08" db="EMBL/GenBank/DDBJ databases">
        <title>Draft genome sequence of Rhodobacter sphaeroides FY.</title>
        <authorList>
            <person name="Rayyan A."/>
            <person name="Meyer T.E."/>
            <person name="Kyndt J.A."/>
        </authorList>
    </citation>
    <scope>NUCLEOTIDE SEQUENCE [LARGE SCALE GENOMIC DNA]</scope>
    <source>
        <strain evidence="3 4">FY</strain>
    </source>
</reference>
<dbReference type="PANTHER" id="PTHR36153:SF1">
    <property type="entry name" value="TYPE VI SECRETION SYSTEM COMPONENT TSSM1"/>
    <property type="match status" value="1"/>
</dbReference>
<dbReference type="PANTHER" id="PTHR36153">
    <property type="entry name" value="INNER MEMBRANE PROTEIN-RELATED"/>
    <property type="match status" value="1"/>
</dbReference>
<dbReference type="Pfam" id="PF06744">
    <property type="entry name" value="IcmF_C"/>
    <property type="match status" value="1"/>
</dbReference>
<dbReference type="RefSeq" id="WP_118999982.1">
    <property type="nucleotide sequence ID" value="NZ_QWGP01000008.1"/>
</dbReference>
<evidence type="ECO:0000313" key="3">
    <source>
        <dbReference type="EMBL" id="RHZ95413.1"/>
    </source>
</evidence>
<evidence type="ECO:0000259" key="2">
    <source>
        <dbReference type="Pfam" id="PF06761"/>
    </source>
</evidence>
<feature type="domain" description="Type VI secretion system IcmF C-terminal" evidence="1">
    <location>
        <begin position="708"/>
        <end position="778"/>
    </location>
</feature>
<dbReference type="InterPro" id="IPR010623">
    <property type="entry name" value="IcmF_C"/>
</dbReference>
<gene>
    <name evidence="3" type="ORF">D1114_09455</name>
</gene>
<comment type="caution">
    <text evidence="3">The sequence shown here is derived from an EMBL/GenBank/DDBJ whole genome shotgun (WGS) entry which is preliminary data.</text>
</comment>
<dbReference type="EMBL" id="QWGP01000008">
    <property type="protein sequence ID" value="RHZ95413.1"/>
    <property type="molecule type" value="Genomic_DNA"/>
</dbReference>
<feature type="domain" description="IcmF-related" evidence="2">
    <location>
        <begin position="199"/>
        <end position="483"/>
    </location>
</feature>